<proteinExistence type="inferred from homology"/>
<dbReference type="OrthoDB" id="5062115at2759"/>
<accession>A0A8B7T1L1</accession>
<dbReference type="SUPFAM" id="SSF103473">
    <property type="entry name" value="MFS general substrate transporter"/>
    <property type="match status" value="1"/>
</dbReference>
<keyword evidence="10" id="KW-0406">Ion transport</keyword>
<keyword evidence="13" id="KW-1185">Reference proteome</keyword>
<keyword evidence="3 10" id="KW-0813">Transport</keyword>
<evidence type="ECO:0000256" key="7">
    <source>
        <dbReference type="ARBA" id="ARBA00023136"/>
    </source>
</evidence>
<feature type="transmembrane region" description="Helical" evidence="10">
    <location>
        <begin position="303"/>
        <end position="324"/>
    </location>
</feature>
<gene>
    <name evidence="14" type="primary">SLCO6A1</name>
</gene>
<keyword evidence="9" id="KW-0325">Glycoprotein</keyword>
<evidence type="ECO:0000259" key="12">
    <source>
        <dbReference type="PROSITE" id="PS51465"/>
    </source>
</evidence>
<feature type="transmembrane region" description="Helical" evidence="10">
    <location>
        <begin position="655"/>
        <end position="680"/>
    </location>
</feature>
<feature type="transmembrane region" description="Helical" evidence="10">
    <location>
        <begin position="567"/>
        <end position="590"/>
    </location>
</feature>
<evidence type="ECO:0000256" key="11">
    <source>
        <dbReference type="SAM" id="MobiDB-lite"/>
    </source>
</evidence>
<dbReference type="RefSeq" id="XP_019519557.1">
    <property type="nucleotide sequence ID" value="XM_019664012.1"/>
</dbReference>
<feature type="transmembrane region" description="Helical" evidence="10">
    <location>
        <begin position="445"/>
        <end position="464"/>
    </location>
</feature>
<name>A0A8B7T1L1_HIPAR</name>
<dbReference type="InterPro" id="IPR036259">
    <property type="entry name" value="MFS_trans_sf"/>
</dbReference>
<comment type="similarity">
    <text evidence="2 10">Belongs to the organo anion transporter (TC 2.A.60) family.</text>
</comment>
<dbReference type="InterPro" id="IPR036058">
    <property type="entry name" value="Kazal_dom_sf"/>
</dbReference>
<dbReference type="GO" id="GO:0015347">
    <property type="term" value="F:sodium-independent organic anion transmembrane transporter activity"/>
    <property type="evidence" value="ECO:0007669"/>
    <property type="project" value="TreeGrafter"/>
</dbReference>
<dbReference type="Gene3D" id="1.20.1250.20">
    <property type="entry name" value="MFS general substrate transporter like domains"/>
    <property type="match status" value="1"/>
</dbReference>
<feature type="transmembrane region" description="Helical" evidence="10">
    <location>
        <begin position="164"/>
        <end position="184"/>
    </location>
</feature>
<reference evidence="14" key="1">
    <citation type="submission" date="2025-08" db="UniProtKB">
        <authorList>
            <consortium name="RefSeq"/>
        </authorList>
    </citation>
    <scope>IDENTIFICATION</scope>
    <source>
        <tissue evidence="14">Muscle</tissue>
    </source>
</reference>
<evidence type="ECO:0000256" key="9">
    <source>
        <dbReference type="ARBA" id="ARBA00023180"/>
    </source>
</evidence>
<dbReference type="CTD" id="133482"/>
<keyword evidence="7 10" id="KW-0472">Membrane</keyword>
<dbReference type="InterPro" id="IPR002350">
    <property type="entry name" value="Kazal_dom"/>
</dbReference>
<dbReference type="KEGG" id="hai:109394173"/>
<evidence type="ECO:0000313" key="14">
    <source>
        <dbReference type="RefSeq" id="XP_019519557.1"/>
    </source>
</evidence>
<organism evidence="13 14">
    <name type="scientific">Hipposideros armiger</name>
    <name type="common">Great Himalayan leaf-nosed bat</name>
    <dbReference type="NCBI Taxonomy" id="186990"/>
    <lineage>
        <taxon>Eukaryota</taxon>
        <taxon>Metazoa</taxon>
        <taxon>Chordata</taxon>
        <taxon>Craniata</taxon>
        <taxon>Vertebrata</taxon>
        <taxon>Euteleostomi</taxon>
        <taxon>Mammalia</taxon>
        <taxon>Eutheria</taxon>
        <taxon>Laurasiatheria</taxon>
        <taxon>Chiroptera</taxon>
        <taxon>Yinpterochiroptera</taxon>
        <taxon>Rhinolophoidea</taxon>
        <taxon>Hipposideridae</taxon>
        <taxon>Hipposideros</taxon>
    </lineage>
</organism>
<feature type="domain" description="Kazal-like" evidence="12">
    <location>
        <begin position="485"/>
        <end position="540"/>
    </location>
</feature>
<evidence type="ECO:0000256" key="6">
    <source>
        <dbReference type="ARBA" id="ARBA00022989"/>
    </source>
</evidence>
<keyword evidence="6 10" id="KW-1133">Transmembrane helix</keyword>
<dbReference type="NCBIfam" id="TIGR00805">
    <property type="entry name" value="oat"/>
    <property type="match status" value="1"/>
</dbReference>
<evidence type="ECO:0000256" key="1">
    <source>
        <dbReference type="ARBA" id="ARBA00004651"/>
    </source>
</evidence>
<feature type="transmembrane region" description="Helical" evidence="10">
    <location>
        <begin position="411"/>
        <end position="433"/>
    </location>
</feature>
<evidence type="ECO:0000256" key="10">
    <source>
        <dbReference type="RuleBase" id="RU362056"/>
    </source>
</evidence>
<feature type="transmembrane region" description="Helical" evidence="10">
    <location>
        <begin position="218"/>
        <end position="239"/>
    </location>
</feature>
<dbReference type="GO" id="GO:0006811">
    <property type="term" value="P:monoatomic ion transport"/>
    <property type="evidence" value="ECO:0007669"/>
    <property type="project" value="UniProtKB-KW"/>
</dbReference>
<protein>
    <recommendedName>
        <fullName evidence="10">Solute carrier organic anion transporter family member</fullName>
    </recommendedName>
</protein>
<dbReference type="GO" id="GO:0016323">
    <property type="term" value="C:basolateral plasma membrane"/>
    <property type="evidence" value="ECO:0007669"/>
    <property type="project" value="TreeGrafter"/>
</dbReference>
<dbReference type="FunFam" id="1.20.1250.20:FF:000384">
    <property type="entry name" value="Solute carrier organic anion transporter family member"/>
    <property type="match status" value="1"/>
</dbReference>
<dbReference type="Pfam" id="PF03137">
    <property type="entry name" value="OATP"/>
    <property type="match status" value="1"/>
</dbReference>
<dbReference type="PROSITE" id="PS51465">
    <property type="entry name" value="KAZAL_2"/>
    <property type="match status" value="1"/>
</dbReference>
<comment type="subcellular location">
    <subcellularLocation>
        <location evidence="1 10">Cell membrane</location>
        <topology evidence="1 10">Multi-pass membrane protein</topology>
    </subcellularLocation>
</comment>
<dbReference type="InterPro" id="IPR004156">
    <property type="entry name" value="OATP"/>
</dbReference>
<dbReference type="PANTHER" id="PTHR11388">
    <property type="entry name" value="ORGANIC ANION TRANSPORTER"/>
    <property type="match status" value="1"/>
</dbReference>
<comment type="caution">
    <text evidence="10">Lacks conserved residue(s) required for the propagation of feature annotation.</text>
</comment>
<evidence type="ECO:0000256" key="3">
    <source>
        <dbReference type="ARBA" id="ARBA00022448"/>
    </source>
</evidence>
<feature type="transmembrane region" description="Helical" evidence="10">
    <location>
        <begin position="251"/>
        <end position="274"/>
    </location>
</feature>
<dbReference type="GeneID" id="109394173"/>
<dbReference type="Proteomes" id="UP000694851">
    <property type="component" value="Unplaced"/>
</dbReference>
<evidence type="ECO:0000256" key="4">
    <source>
        <dbReference type="ARBA" id="ARBA00022475"/>
    </source>
</evidence>
<dbReference type="Pfam" id="PF07648">
    <property type="entry name" value="Kazal_2"/>
    <property type="match status" value="1"/>
</dbReference>
<evidence type="ECO:0000256" key="8">
    <source>
        <dbReference type="ARBA" id="ARBA00023157"/>
    </source>
</evidence>
<dbReference type="GO" id="GO:0043252">
    <property type="term" value="P:sodium-independent organic anion transport"/>
    <property type="evidence" value="ECO:0007669"/>
    <property type="project" value="TreeGrafter"/>
</dbReference>
<keyword evidence="8" id="KW-1015">Disulfide bond</keyword>
<keyword evidence="4" id="KW-1003">Cell membrane</keyword>
<dbReference type="FunFam" id="1.20.1250.20:FF:000363">
    <property type="entry name" value="Solute carrier organic anion transporter family member"/>
    <property type="match status" value="1"/>
</dbReference>
<feature type="transmembrane region" description="Helical" evidence="10">
    <location>
        <begin position="136"/>
        <end position="157"/>
    </location>
</feature>
<dbReference type="AlphaFoldDB" id="A0A8B7T1L1"/>
<evidence type="ECO:0000256" key="2">
    <source>
        <dbReference type="ARBA" id="ARBA00009657"/>
    </source>
</evidence>
<sequence length="707" mass="78800">MRKARAKVEPLAARAQRTMRAGPGEAEEARKSRKKPWYIRIITLIKFRNFGKKKRDKAGGITSMTEKPQVRNEQLEGPCGLGCIVIRSCQRFNNIHCFLIFYCTLVISQGIVFGLVDLSIDTLRRSNHLENIESMVLSSSYDISSCLVVLFITYYGGRGNIPRWITASSFLIGFGSLLFAFPFFHGKNYQLTVETEDICKELKTMRTCKKSISSQSKYVSFFILGQTVQGIAGMSLYGLGTCFLDDSVATYSAGIYLGIVDASLIIGYALGYAIGAPLVKPSVNSTFDKSIGDSNNEYWLQTWWIRFVFVSIIAWSTLIPLSCFPRHIQGTERIKARKQKRPHFLGRKYKDKEFETSIRDLFASVWVLMKSPMFVCLSLTRASESLVLVGAAEFLPIYLEHQFFLTPTEATILSGLVLIPGAALGQLLGGIIVSKLHMYCKGHMTFVIVTSAISLIPVLFIIFVHCNPIPFAGINEDYGGTGQLGNLTAPCNSHCRCSSSLYSAVCGRDDIGYFSPCFAGCTYSKTFNDDKTYFNCSCINEGLTTSDDQGDFIDARPGTCDAKCYKLPLFLVLTFSTIVFSCFSEIPIILTILRTVSDKQRSLALGMTYVILRVFGSIPGPIVFKMIGETSCTFWGTEGCGKTGSCWFYNTTKMAYLFLGICFLCKVFTIIFTAIAFGLYKCLLKESNNIMPIPLKNLKEKKKRIDL</sequence>
<evidence type="ECO:0000256" key="5">
    <source>
        <dbReference type="ARBA" id="ARBA00022692"/>
    </source>
</evidence>
<keyword evidence="5 10" id="KW-0812">Transmembrane</keyword>
<feature type="region of interest" description="Disordered" evidence="11">
    <location>
        <begin position="1"/>
        <end position="31"/>
    </location>
</feature>
<dbReference type="PANTHER" id="PTHR11388:SF95">
    <property type="entry name" value="SOLUTE CARRIER ORGANIC ANION TRANSPORTER FAMILY MEMBER 6A1"/>
    <property type="match status" value="1"/>
</dbReference>
<dbReference type="SUPFAM" id="SSF100895">
    <property type="entry name" value="Kazal-type serine protease inhibitors"/>
    <property type="match status" value="1"/>
</dbReference>
<feature type="transmembrane region" description="Helical" evidence="10">
    <location>
        <begin position="602"/>
        <end position="624"/>
    </location>
</feature>
<evidence type="ECO:0000313" key="13">
    <source>
        <dbReference type="Proteomes" id="UP000694851"/>
    </source>
</evidence>
<feature type="transmembrane region" description="Helical" evidence="10">
    <location>
        <begin position="97"/>
        <end position="116"/>
    </location>
</feature>